<evidence type="ECO:0000256" key="2">
    <source>
        <dbReference type="ARBA" id="ARBA00022692"/>
    </source>
</evidence>
<evidence type="ECO:0000256" key="1">
    <source>
        <dbReference type="ARBA" id="ARBA00004141"/>
    </source>
</evidence>
<feature type="compositionally biased region" description="Low complexity" evidence="5">
    <location>
        <begin position="10"/>
        <end position="25"/>
    </location>
</feature>
<evidence type="ECO:0000256" key="6">
    <source>
        <dbReference type="SAM" id="Phobius"/>
    </source>
</evidence>
<name>A0ABN9T6D2_9DINO</name>
<feature type="transmembrane region" description="Helical" evidence="6">
    <location>
        <begin position="188"/>
        <end position="203"/>
    </location>
</feature>
<sequence>MGQGVDAARPSPLLESPGSPSSWPSPTAPLPRQIPPLDERHAIGAGQAGLALFKAIVGPGILFLPAGVKNAGLASAWCISAVVGLVSTWCMLLVLDTARHLRCRGQVVADFGDIGAAAFGPPGRLAVASAIVVAQMGFCTAYCVFVAENVQSVISRATGGFELHGGTVGRAGHGEACDLAWPFSDWRLVYLIILVLVPLIIPGEASWDYLWVAVCAQATALPTIPLTWVRQIRFFTLTNLLASVLVLASAAYMLTSFCVQLAAAGVAEGVQWFALPGTCVYFGTAAYAFEGIGVLLPIENSMAEPNRLPAVVCYTLGGTSLLQIAFAGTAYLLYGESTSRRDRSIVTLSLSSGPALGGIAAVELVQVAWILEVLLTFPLQLFPAAGLVEPACFRGGSFRQRRSGRKWTNRNAIRAGLLLICVAVAMGGYTSVDNLVALIGALGCVPLAMPDSACAVLMAVVLAIRSWVSSTFEFQQCVLRPSPPGCALQELCAYRSGLGADGVLTLLAAAARAPRMRSASLVGNAQHTTAWLEELGAPAAELLRAPAALRVATFSCPERELQAAKKLFDDLPVRVILVPNEQNNYNRALFLGH</sequence>
<feature type="transmembrane region" description="Helical" evidence="6">
    <location>
        <begin position="435"/>
        <end position="464"/>
    </location>
</feature>
<feature type="transmembrane region" description="Helical" evidence="6">
    <location>
        <begin position="308"/>
        <end position="334"/>
    </location>
</feature>
<evidence type="ECO:0000256" key="5">
    <source>
        <dbReference type="SAM" id="MobiDB-lite"/>
    </source>
</evidence>
<feature type="transmembrane region" description="Helical" evidence="6">
    <location>
        <begin position="74"/>
        <end position="95"/>
    </location>
</feature>
<dbReference type="InterPro" id="IPR013057">
    <property type="entry name" value="AA_transpt_TM"/>
</dbReference>
<evidence type="ECO:0000256" key="3">
    <source>
        <dbReference type="ARBA" id="ARBA00022989"/>
    </source>
</evidence>
<keyword evidence="4 6" id="KW-0472">Membrane</keyword>
<feature type="transmembrane region" description="Helical" evidence="6">
    <location>
        <begin position="411"/>
        <end position="429"/>
    </location>
</feature>
<evidence type="ECO:0000256" key="4">
    <source>
        <dbReference type="ARBA" id="ARBA00023136"/>
    </source>
</evidence>
<evidence type="ECO:0000313" key="8">
    <source>
        <dbReference type="EMBL" id="CAK0840627.1"/>
    </source>
</evidence>
<comment type="subcellular location">
    <subcellularLocation>
        <location evidence="1">Membrane</location>
        <topology evidence="1">Multi-pass membrane protein</topology>
    </subcellularLocation>
</comment>
<comment type="caution">
    <text evidence="8">The sequence shown here is derived from an EMBL/GenBank/DDBJ whole genome shotgun (WGS) entry which is preliminary data.</text>
</comment>
<gene>
    <name evidence="8" type="ORF">PCOR1329_LOCUS36022</name>
</gene>
<keyword evidence="2 6" id="KW-0812">Transmembrane</keyword>
<evidence type="ECO:0000259" key="7">
    <source>
        <dbReference type="Pfam" id="PF01490"/>
    </source>
</evidence>
<protein>
    <recommendedName>
        <fullName evidence="7">Amino acid transporter transmembrane domain-containing protein</fullName>
    </recommendedName>
</protein>
<evidence type="ECO:0000313" key="9">
    <source>
        <dbReference type="Proteomes" id="UP001189429"/>
    </source>
</evidence>
<feature type="transmembrane region" description="Helical" evidence="6">
    <location>
        <begin position="209"/>
        <end position="228"/>
    </location>
</feature>
<feature type="region of interest" description="Disordered" evidence="5">
    <location>
        <begin position="1"/>
        <end position="36"/>
    </location>
</feature>
<proteinExistence type="predicted"/>
<feature type="transmembrane region" description="Helical" evidence="6">
    <location>
        <begin position="240"/>
        <end position="267"/>
    </location>
</feature>
<dbReference type="Pfam" id="PF01490">
    <property type="entry name" value="Aa_trans"/>
    <property type="match status" value="2"/>
</dbReference>
<feature type="transmembrane region" description="Helical" evidence="6">
    <location>
        <begin position="273"/>
        <end position="296"/>
    </location>
</feature>
<organism evidence="8 9">
    <name type="scientific">Prorocentrum cordatum</name>
    <dbReference type="NCBI Taxonomy" id="2364126"/>
    <lineage>
        <taxon>Eukaryota</taxon>
        <taxon>Sar</taxon>
        <taxon>Alveolata</taxon>
        <taxon>Dinophyceae</taxon>
        <taxon>Prorocentrales</taxon>
        <taxon>Prorocentraceae</taxon>
        <taxon>Prorocentrum</taxon>
    </lineage>
</organism>
<feature type="transmembrane region" description="Helical" evidence="6">
    <location>
        <begin position="50"/>
        <end position="68"/>
    </location>
</feature>
<accession>A0ABN9T6D2</accession>
<keyword evidence="3 6" id="KW-1133">Transmembrane helix</keyword>
<reference evidence="8" key="1">
    <citation type="submission" date="2023-10" db="EMBL/GenBank/DDBJ databases">
        <authorList>
            <person name="Chen Y."/>
            <person name="Shah S."/>
            <person name="Dougan E. K."/>
            <person name="Thang M."/>
            <person name="Chan C."/>
        </authorList>
    </citation>
    <scope>NUCLEOTIDE SEQUENCE [LARGE SCALE GENOMIC DNA]</scope>
</reference>
<dbReference type="EMBL" id="CAUYUJ010014393">
    <property type="protein sequence ID" value="CAK0840627.1"/>
    <property type="molecule type" value="Genomic_DNA"/>
</dbReference>
<dbReference type="Proteomes" id="UP001189429">
    <property type="component" value="Unassembled WGS sequence"/>
</dbReference>
<feature type="domain" description="Amino acid transporter transmembrane" evidence="7">
    <location>
        <begin position="42"/>
        <end position="159"/>
    </location>
</feature>
<keyword evidence="9" id="KW-1185">Reference proteome</keyword>
<feature type="domain" description="Amino acid transporter transmembrane" evidence="7">
    <location>
        <begin position="218"/>
        <end position="448"/>
    </location>
</feature>
<dbReference type="PANTHER" id="PTHR22950:SF666">
    <property type="entry name" value="VACUOLAR AMINO ACID TRANSPORTER 4"/>
    <property type="match status" value="1"/>
</dbReference>
<dbReference type="PANTHER" id="PTHR22950">
    <property type="entry name" value="AMINO ACID TRANSPORTER"/>
    <property type="match status" value="1"/>
</dbReference>